<dbReference type="PROSITE" id="PS51257">
    <property type="entry name" value="PROKAR_LIPOPROTEIN"/>
    <property type="match status" value="1"/>
</dbReference>
<evidence type="ECO:0000313" key="2">
    <source>
        <dbReference type="EMBL" id="ABQ25200.1"/>
    </source>
</evidence>
<name>A5GB46_GEOUR</name>
<gene>
    <name evidence="2" type="ordered locus">Gura_0994</name>
</gene>
<dbReference type="KEGG" id="gur:Gura_0994"/>
<evidence type="ECO:0000256" key="1">
    <source>
        <dbReference type="SAM" id="SignalP"/>
    </source>
</evidence>
<dbReference type="Proteomes" id="UP000006695">
    <property type="component" value="Chromosome"/>
</dbReference>
<keyword evidence="3" id="KW-1185">Reference proteome</keyword>
<dbReference type="SUPFAM" id="SSF48695">
    <property type="entry name" value="Multiheme cytochromes"/>
    <property type="match status" value="2"/>
</dbReference>
<dbReference type="EMBL" id="CP000698">
    <property type="protein sequence ID" value="ABQ25200.1"/>
    <property type="molecule type" value="Genomic_DNA"/>
</dbReference>
<proteinExistence type="predicted"/>
<feature type="signal peptide" evidence="1">
    <location>
        <begin position="1"/>
        <end position="22"/>
    </location>
</feature>
<evidence type="ECO:0000313" key="3">
    <source>
        <dbReference type="Proteomes" id="UP000006695"/>
    </source>
</evidence>
<reference evidence="2 3" key="1">
    <citation type="submission" date="2007-05" db="EMBL/GenBank/DDBJ databases">
        <title>Complete sequence of Geobacter uraniireducens Rf4.</title>
        <authorList>
            <consortium name="US DOE Joint Genome Institute"/>
            <person name="Copeland A."/>
            <person name="Lucas S."/>
            <person name="Lapidus A."/>
            <person name="Barry K."/>
            <person name="Detter J.C."/>
            <person name="Glavina del Rio T."/>
            <person name="Hammon N."/>
            <person name="Israni S."/>
            <person name="Dalin E."/>
            <person name="Tice H."/>
            <person name="Pitluck S."/>
            <person name="Chertkov O."/>
            <person name="Brettin T."/>
            <person name="Bruce D."/>
            <person name="Han C."/>
            <person name="Schmutz J."/>
            <person name="Larimer F."/>
            <person name="Land M."/>
            <person name="Hauser L."/>
            <person name="Kyrpides N."/>
            <person name="Mikhailova N."/>
            <person name="Shelobolina E."/>
            <person name="Aklujkar M."/>
            <person name="Lovley D."/>
            <person name="Richardson P."/>
        </authorList>
    </citation>
    <scope>NUCLEOTIDE SEQUENCE [LARGE SCALE GENOMIC DNA]</scope>
    <source>
        <strain evidence="2 3">Rf4</strain>
    </source>
</reference>
<keyword evidence="1" id="KW-0732">Signal</keyword>
<dbReference type="HOGENOM" id="CLU_446728_0_0_7"/>
<dbReference type="AlphaFoldDB" id="A5GB46"/>
<dbReference type="InterPro" id="IPR036280">
    <property type="entry name" value="Multihaem_cyt_sf"/>
</dbReference>
<protein>
    <submittedName>
        <fullName evidence="2">Uncharacterized protein</fullName>
    </submittedName>
</protein>
<dbReference type="RefSeq" id="WP_011937924.1">
    <property type="nucleotide sequence ID" value="NC_009483.1"/>
</dbReference>
<sequence>MRGKIFLSIAALSAFLLASLLGGCGSGKKEGAADPTTTAVRVDNSNCTNACHASAIDPETGAKIVDEWNASTHATGAVLIDCQSCHGGGSTHFGVGPIPHQNPDADLVCSSNSCHPALGFPHTPNITPAMLASAIIWDNMSSAGYVTSQNTGKCRTCHNPHNNTVLQENMDWGNSRHGRKDGAAWIHYDFKARANCNRCHTTTGHIKYVTSKDQSAWAAPNSADKTKEVLRCDGCHKDYNFGPDNTRNYGPVTMDYTDNIFTYPDAGISNLCIECHAGRETGDTIKNANQTGTTFRNFSSTGFVNSHYLTAGATIFTKSGYEYTGLIYTDPPAYLHKDIGRAGTGIPNTTSGPCSGCHMTSPSPSDALRGHSHTFRPETSTVCFSCHAGPTFADITAVPETGFLAALAALNVELAVNPFRKMFWADKNPYFFTDATFSTALRSWHSVGGPVTDKTASGKNNMGAAFNYNLLVHDPGAFAHNSTYVKRLIFDSIDWLDDNILSNNSVVATINGLTGLTAQQKADAIAYLNAGVRP</sequence>
<dbReference type="STRING" id="351605.Gura_0994"/>
<accession>A5GB46</accession>
<dbReference type="OrthoDB" id="9777268at2"/>
<feature type="chain" id="PRO_5002683358" evidence="1">
    <location>
        <begin position="23"/>
        <end position="534"/>
    </location>
</feature>
<organism evidence="2 3">
    <name type="scientific">Geotalea uraniireducens (strain Rf4)</name>
    <name type="common">Geobacter uraniireducens</name>
    <dbReference type="NCBI Taxonomy" id="351605"/>
    <lineage>
        <taxon>Bacteria</taxon>
        <taxon>Pseudomonadati</taxon>
        <taxon>Thermodesulfobacteriota</taxon>
        <taxon>Desulfuromonadia</taxon>
        <taxon>Geobacterales</taxon>
        <taxon>Geobacteraceae</taxon>
        <taxon>Geotalea</taxon>
    </lineage>
</organism>
<dbReference type="Gene3D" id="1.10.1130.10">
    <property type="entry name" value="Flavocytochrome C3, Chain A"/>
    <property type="match status" value="1"/>
</dbReference>